<dbReference type="OrthoDB" id="5198706at2759"/>
<dbReference type="SUPFAM" id="SSF55486">
    <property type="entry name" value="Metalloproteases ('zincins'), catalytic domain"/>
    <property type="match status" value="1"/>
</dbReference>
<dbReference type="Gene3D" id="3.40.390.10">
    <property type="entry name" value="Collagenase (Catalytic Domain)"/>
    <property type="match status" value="1"/>
</dbReference>
<keyword evidence="3" id="KW-1185">Reference proteome</keyword>
<dbReference type="InterPro" id="IPR024079">
    <property type="entry name" value="MetalloPept_cat_dom_sf"/>
</dbReference>
<dbReference type="Proteomes" id="UP000054321">
    <property type="component" value="Unassembled WGS sequence"/>
</dbReference>
<dbReference type="EMBL" id="KN832880">
    <property type="protein sequence ID" value="KIM98554.1"/>
    <property type="molecule type" value="Genomic_DNA"/>
</dbReference>
<proteinExistence type="predicted"/>
<keyword evidence="1" id="KW-0732">Signal</keyword>
<dbReference type="HOGENOM" id="CLU_834445_0_0_1"/>
<feature type="chain" id="PRO_5002165227" description="Lysine-specific metallo-endopeptidase domain-containing protein" evidence="1">
    <location>
        <begin position="19"/>
        <end position="333"/>
    </location>
</feature>
<protein>
    <recommendedName>
        <fullName evidence="4">Lysine-specific metallo-endopeptidase domain-containing protein</fullName>
    </recommendedName>
</protein>
<name>A0A0C3H5C8_OIDMZ</name>
<evidence type="ECO:0000313" key="2">
    <source>
        <dbReference type="EMBL" id="KIM98554.1"/>
    </source>
</evidence>
<reference evidence="2 3" key="1">
    <citation type="submission" date="2014-04" db="EMBL/GenBank/DDBJ databases">
        <authorList>
            <consortium name="DOE Joint Genome Institute"/>
            <person name="Kuo A."/>
            <person name="Martino E."/>
            <person name="Perotto S."/>
            <person name="Kohler A."/>
            <person name="Nagy L.G."/>
            <person name="Floudas D."/>
            <person name="Copeland A."/>
            <person name="Barry K.W."/>
            <person name="Cichocki N."/>
            <person name="Veneault-Fourrey C."/>
            <person name="LaButti K."/>
            <person name="Lindquist E.A."/>
            <person name="Lipzen A."/>
            <person name="Lundell T."/>
            <person name="Morin E."/>
            <person name="Murat C."/>
            <person name="Sun H."/>
            <person name="Tunlid A."/>
            <person name="Henrissat B."/>
            <person name="Grigoriev I.V."/>
            <person name="Hibbett D.S."/>
            <person name="Martin F."/>
            <person name="Nordberg H.P."/>
            <person name="Cantor M.N."/>
            <person name="Hua S.X."/>
        </authorList>
    </citation>
    <scope>NUCLEOTIDE SEQUENCE [LARGE SCALE GENOMIC DNA]</scope>
    <source>
        <strain evidence="2 3">Zn</strain>
    </source>
</reference>
<accession>A0A0C3H5C8</accession>
<dbReference type="AlphaFoldDB" id="A0A0C3H5C8"/>
<dbReference type="STRING" id="913774.A0A0C3H5C8"/>
<dbReference type="GO" id="GO:0008237">
    <property type="term" value="F:metallopeptidase activity"/>
    <property type="evidence" value="ECO:0007669"/>
    <property type="project" value="InterPro"/>
</dbReference>
<evidence type="ECO:0000313" key="3">
    <source>
        <dbReference type="Proteomes" id="UP000054321"/>
    </source>
</evidence>
<feature type="signal peptide" evidence="1">
    <location>
        <begin position="1"/>
        <end position="18"/>
    </location>
</feature>
<reference evidence="3" key="2">
    <citation type="submission" date="2015-01" db="EMBL/GenBank/DDBJ databases">
        <title>Evolutionary Origins and Diversification of the Mycorrhizal Mutualists.</title>
        <authorList>
            <consortium name="DOE Joint Genome Institute"/>
            <consortium name="Mycorrhizal Genomics Consortium"/>
            <person name="Kohler A."/>
            <person name="Kuo A."/>
            <person name="Nagy L.G."/>
            <person name="Floudas D."/>
            <person name="Copeland A."/>
            <person name="Barry K.W."/>
            <person name="Cichocki N."/>
            <person name="Veneault-Fourrey C."/>
            <person name="LaButti K."/>
            <person name="Lindquist E.A."/>
            <person name="Lipzen A."/>
            <person name="Lundell T."/>
            <person name="Morin E."/>
            <person name="Murat C."/>
            <person name="Riley R."/>
            <person name="Ohm R."/>
            <person name="Sun H."/>
            <person name="Tunlid A."/>
            <person name="Henrissat B."/>
            <person name="Grigoriev I.V."/>
            <person name="Hibbett D.S."/>
            <person name="Martin F."/>
        </authorList>
    </citation>
    <scope>NUCLEOTIDE SEQUENCE [LARGE SCALE GENOMIC DNA]</scope>
    <source>
        <strain evidence="3">Zn</strain>
    </source>
</reference>
<evidence type="ECO:0000256" key="1">
    <source>
        <dbReference type="SAM" id="SignalP"/>
    </source>
</evidence>
<organism evidence="2 3">
    <name type="scientific">Oidiodendron maius (strain Zn)</name>
    <dbReference type="NCBI Taxonomy" id="913774"/>
    <lineage>
        <taxon>Eukaryota</taxon>
        <taxon>Fungi</taxon>
        <taxon>Dikarya</taxon>
        <taxon>Ascomycota</taxon>
        <taxon>Pezizomycotina</taxon>
        <taxon>Leotiomycetes</taxon>
        <taxon>Leotiomycetes incertae sedis</taxon>
        <taxon>Myxotrichaceae</taxon>
        <taxon>Oidiodendron</taxon>
    </lineage>
</organism>
<dbReference type="InParanoid" id="A0A0C3H5C8"/>
<gene>
    <name evidence="2" type="ORF">OIDMADRAFT_43463</name>
</gene>
<sequence>MRYSSLIIVTGLANWALAAGPAMSDRFTVSSTCDTAKLDAVLTDAITLTNNAVAALQALIGFKGWLFSSTGTGSFASAAEAAFGVGVPDTLSFGYSVKDKTQLQNALDNYKILQNALVSGIKLNPARHWLFCDSSKLQWTTARLPPFHISHQLLQITIEQFFANSKPKPVKGVKGLWKDPEHKIGTQYIFVRDEYNGGPICGPKAAEGITFQAAGTMFLCPKAWVPTNYKQTLSALPRTGRTTWDDVRNLPGVFIHEMMHMLPIKPHITDEYYRGDRAYGQLRTLNLGLDTDGFPNANPTCLTNADSYHVFATIAYLTSAKVVPEEDKAKPAS</sequence>
<evidence type="ECO:0008006" key="4">
    <source>
        <dbReference type="Google" id="ProtNLM"/>
    </source>
</evidence>